<protein>
    <submittedName>
        <fullName evidence="4">PucR family transcriptional regulator</fullName>
    </submittedName>
</protein>
<sequence length="383" mass="41134">MTNLDDALQDLSEAVQQRLVVLDEGMRVIAYSIHESEPDRARLSHLLAHSDTWQAPAAGTDGVGTHTASDGTQWVLHPLRDDRHRVGHLLHVRAKGVPSPPEDVLTEGAAQLGVLLSLRTMYAERDAARARGLLTELLGEHSTEIGRASAARALVDEELVGSAGQYCAVVLAVPPGHPGGDWEARRAVDATLDFVSRTSTATVVGGVVEGLGVLVFPRPVVQDRLERVLGAPGLAHVRAGIGGVVDDLLSVATSHEQARRAWRAACLDPLTHPRVTEWSGLGIDKLLLALPLDRLDLDDLPEPVTRLIASDHREVDVPTLEAYLDAGGDAQASAVALGIHRSTLYYRLTRIRETTRADLGDGRVRRDLHTGLRVARLAGLLSG</sequence>
<name>A0A4P6MWQ3_9MICO</name>
<dbReference type="KEGG" id="jli:EXU32_08595"/>
<feature type="domain" description="PucR C-terminal helix-turn-helix" evidence="2">
    <location>
        <begin position="318"/>
        <end position="374"/>
    </location>
</feature>
<evidence type="ECO:0000313" key="4">
    <source>
        <dbReference type="EMBL" id="QBF46305.1"/>
    </source>
</evidence>
<evidence type="ECO:0000259" key="3">
    <source>
        <dbReference type="Pfam" id="PF17853"/>
    </source>
</evidence>
<dbReference type="EMBL" id="CP036164">
    <property type="protein sequence ID" value="QBF46305.1"/>
    <property type="molecule type" value="Genomic_DNA"/>
</dbReference>
<keyword evidence="5" id="KW-1185">Reference proteome</keyword>
<comment type="similarity">
    <text evidence="1">Belongs to the CdaR family.</text>
</comment>
<dbReference type="InterPro" id="IPR051448">
    <property type="entry name" value="CdaR-like_regulators"/>
</dbReference>
<evidence type="ECO:0000313" key="5">
    <source>
        <dbReference type="Proteomes" id="UP000290408"/>
    </source>
</evidence>
<dbReference type="InterPro" id="IPR042070">
    <property type="entry name" value="PucR_C-HTH_sf"/>
</dbReference>
<organism evidence="4 5">
    <name type="scientific">Janibacter limosus</name>
    <dbReference type="NCBI Taxonomy" id="53458"/>
    <lineage>
        <taxon>Bacteria</taxon>
        <taxon>Bacillati</taxon>
        <taxon>Actinomycetota</taxon>
        <taxon>Actinomycetes</taxon>
        <taxon>Micrococcales</taxon>
        <taxon>Intrasporangiaceae</taxon>
        <taxon>Janibacter</taxon>
    </lineage>
</organism>
<evidence type="ECO:0000259" key="2">
    <source>
        <dbReference type="Pfam" id="PF13556"/>
    </source>
</evidence>
<feature type="domain" description="CdaR GGDEF-like" evidence="3">
    <location>
        <begin position="163"/>
        <end position="264"/>
    </location>
</feature>
<dbReference type="InterPro" id="IPR025736">
    <property type="entry name" value="PucR_C-HTH_dom"/>
</dbReference>
<dbReference type="PANTHER" id="PTHR33744:SF1">
    <property type="entry name" value="DNA-BINDING TRANSCRIPTIONAL ACTIVATOR ADER"/>
    <property type="match status" value="1"/>
</dbReference>
<proteinExistence type="inferred from homology"/>
<gene>
    <name evidence="4" type="ORF">EXU32_08595</name>
</gene>
<dbReference type="Pfam" id="PF17853">
    <property type="entry name" value="GGDEF_2"/>
    <property type="match status" value="1"/>
</dbReference>
<evidence type="ECO:0000256" key="1">
    <source>
        <dbReference type="ARBA" id="ARBA00006754"/>
    </source>
</evidence>
<dbReference type="STRING" id="1216970.GCA_001570985_00787"/>
<dbReference type="PANTHER" id="PTHR33744">
    <property type="entry name" value="CARBOHYDRATE DIACID REGULATOR"/>
    <property type="match status" value="1"/>
</dbReference>
<dbReference type="OrthoDB" id="3505602at2"/>
<accession>A0A4P6MWQ3</accession>
<dbReference type="Pfam" id="PF13556">
    <property type="entry name" value="HTH_30"/>
    <property type="match status" value="1"/>
</dbReference>
<dbReference type="RefSeq" id="WP_130629527.1">
    <property type="nucleotide sequence ID" value="NZ_CP036164.1"/>
</dbReference>
<dbReference type="InterPro" id="IPR041522">
    <property type="entry name" value="CdaR_GGDEF"/>
</dbReference>
<reference evidence="4 5" key="1">
    <citation type="submission" date="2019-02" db="EMBL/GenBank/DDBJ databases">
        <title>Genomic data mining of an Antarctic deep-sea actinobacterium, Janibacterlimosus P3-3-X1.</title>
        <authorList>
            <person name="Liao L."/>
            <person name="Chen B."/>
        </authorList>
    </citation>
    <scope>NUCLEOTIDE SEQUENCE [LARGE SCALE GENOMIC DNA]</scope>
    <source>
        <strain evidence="4 5">P3-3-X1</strain>
    </source>
</reference>
<dbReference type="Gene3D" id="1.10.10.2840">
    <property type="entry name" value="PucR C-terminal helix-turn-helix domain"/>
    <property type="match status" value="1"/>
</dbReference>
<dbReference type="AlphaFoldDB" id="A0A4P6MWQ3"/>
<dbReference type="Proteomes" id="UP000290408">
    <property type="component" value="Chromosome"/>
</dbReference>